<keyword evidence="4" id="KW-1185">Reference proteome</keyword>
<dbReference type="AlphaFoldDB" id="A0A1G9UCM6"/>
<reference evidence="4" key="1">
    <citation type="submission" date="2016-10" db="EMBL/GenBank/DDBJ databases">
        <authorList>
            <person name="Varghese N."/>
            <person name="Submissions S."/>
        </authorList>
    </citation>
    <scope>NUCLEOTIDE SEQUENCE [LARGE SCALE GENOMIC DNA]</scope>
    <source>
        <strain evidence="4">M83</strain>
    </source>
</reference>
<dbReference type="OrthoDB" id="384721at2"/>
<feature type="transmembrane region" description="Helical" evidence="1">
    <location>
        <begin position="317"/>
        <end position="336"/>
    </location>
</feature>
<accession>A0A1G9UCM6</accession>
<feature type="domain" description="GP-PDE" evidence="2">
    <location>
        <begin position="352"/>
        <end position="583"/>
    </location>
</feature>
<feature type="transmembrane region" description="Helical" evidence="1">
    <location>
        <begin position="125"/>
        <end position="149"/>
    </location>
</feature>
<keyword evidence="1" id="KW-0812">Transmembrane</keyword>
<proteinExistence type="predicted"/>
<gene>
    <name evidence="3" type="ORF">SAMN05216544_0709</name>
</gene>
<dbReference type="InterPro" id="IPR017946">
    <property type="entry name" value="PLC-like_Pdiesterase_TIM-brl"/>
</dbReference>
<evidence type="ECO:0000313" key="4">
    <source>
        <dbReference type="Proteomes" id="UP000187651"/>
    </source>
</evidence>
<sequence length="602" mass="68490">MIEGIKENWGLFKRSGRNIIKFELAYKLAAIAITVPLLVLILNLGMKIANIRYLTNGYIIKALTNPFVIMLIILAICLIVTYCIFEMSYLVVAFETSRRGYEASVKDCLYNSYKRLKNNFKLKHFPLFFVYLLAISFVNVVVFINMIFTETNSTLFKIYVINNKWWVKLIIVLVLLAIYALIISGIFTANIHILEEKKFSTSYKLSCKIVRKHIFKVLANVLVYNLLVALALLLIYIVITFVLVLGVKILDMAYLGSTMYLSVLRTIKVIFNVLWMLISIPASFTMISNMYYSFVDSDYINFDYVDIEEGSDRKNELIYRIILASSTILCILYVALSFNDNPFERVAIFHETQVTAHRGDSNKAPENTLSAFSAAIDDMADCIELDIQMTSDGVLVVMHDSSLYRTTGLNKNVSEVTYEEIQQLDAGSWFSEEFAGEKVPTLEEVLQLVQGKIDLNIEIKTNNTRYEIAQQLVELLEKYNMVNRSVVTSFDYASLQAVKSFNEDVQVGYILSMAYGDFYNMDDVDFFSVNASFLSKRTVDAIHNSGKMVYAWTVNSSSSVVNLTNKGVDCIITDDPVMAKEAVYSRDTSDTILSMIKYVFNS</sequence>
<feature type="transmembrane region" description="Helical" evidence="1">
    <location>
        <begin position="24"/>
        <end position="46"/>
    </location>
</feature>
<keyword evidence="1" id="KW-0472">Membrane</keyword>
<dbReference type="GO" id="GO:0006629">
    <property type="term" value="P:lipid metabolic process"/>
    <property type="evidence" value="ECO:0007669"/>
    <property type="project" value="InterPro"/>
</dbReference>
<keyword evidence="1" id="KW-1133">Transmembrane helix</keyword>
<feature type="transmembrane region" description="Helical" evidence="1">
    <location>
        <begin position="169"/>
        <end position="193"/>
    </location>
</feature>
<feature type="transmembrane region" description="Helical" evidence="1">
    <location>
        <begin position="214"/>
        <end position="247"/>
    </location>
</feature>
<dbReference type="Gene3D" id="3.20.20.190">
    <property type="entry name" value="Phosphatidylinositol (PI) phosphodiesterase"/>
    <property type="match status" value="1"/>
</dbReference>
<feature type="transmembrane region" description="Helical" evidence="1">
    <location>
        <begin position="66"/>
        <end position="92"/>
    </location>
</feature>
<dbReference type="PANTHER" id="PTHR46211:SF8">
    <property type="entry name" value="PHOSPHODIESTERASE"/>
    <property type="match status" value="1"/>
</dbReference>
<organism evidence="3 4">
    <name type="scientific">Lachnospira pectinoschiza</name>
    <dbReference type="NCBI Taxonomy" id="28052"/>
    <lineage>
        <taxon>Bacteria</taxon>
        <taxon>Bacillati</taxon>
        <taxon>Bacillota</taxon>
        <taxon>Clostridia</taxon>
        <taxon>Lachnospirales</taxon>
        <taxon>Lachnospiraceae</taxon>
        <taxon>Lachnospira</taxon>
    </lineage>
</organism>
<dbReference type="RefSeq" id="WP_074520935.1">
    <property type="nucleotide sequence ID" value="NZ_FNHZ01000001.1"/>
</dbReference>
<evidence type="ECO:0000313" key="3">
    <source>
        <dbReference type="EMBL" id="SDM57658.1"/>
    </source>
</evidence>
<name>A0A1G9UCM6_9FIRM</name>
<feature type="transmembrane region" description="Helical" evidence="1">
    <location>
        <begin position="267"/>
        <end position="287"/>
    </location>
</feature>
<evidence type="ECO:0000259" key="2">
    <source>
        <dbReference type="PROSITE" id="PS51704"/>
    </source>
</evidence>
<dbReference type="PANTHER" id="PTHR46211">
    <property type="entry name" value="GLYCEROPHOSPHORYL DIESTER PHOSPHODIESTERASE"/>
    <property type="match status" value="1"/>
</dbReference>
<dbReference type="Proteomes" id="UP000187651">
    <property type="component" value="Unassembled WGS sequence"/>
</dbReference>
<dbReference type="EMBL" id="FNHZ01000001">
    <property type="protein sequence ID" value="SDM57658.1"/>
    <property type="molecule type" value="Genomic_DNA"/>
</dbReference>
<dbReference type="SUPFAM" id="SSF51695">
    <property type="entry name" value="PLC-like phosphodiesterases"/>
    <property type="match status" value="1"/>
</dbReference>
<dbReference type="PROSITE" id="PS51704">
    <property type="entry name" value="GP_PDE"/>
    <property type="match status" value="1"/>
</dbReference>
<evidence type="ECO:0000256" key="1">
    <source>
        <dbReference type="SAM" id="Phobius"/>
    </source>
</evidence>
<protein>
    <submittedName>
        <fullName evidence="3">Glycerophosphoryl diester phosphodiesterase</fullName>
    </submittedName>
</protein>
<dbReference type="InterPro" id="IPR018476">
    <property type="entry name" value="GlyceroP-diester-Pdiesterase_M"/>
</dbReference>
<dbReference type="InterPro" id="IPR030395">
    <property type="entry name" value="GP_PDE_dom"/>
</dbReference>
<dbReference type="Pfam" id="PF03009">
    <property type="entry name" value="GDPD"/>
    <property type="match status" value="1"/>
</dbReference>
<dbReference type="GO" id="GO:0008081">
    <property type="term" value="F:phosphoric diester hydrolase activity"/>
    <property type="evidence" value="ECO:0007669"/>
    <property type="project" value="InterPro"/>
</dbReference>
<dbReference type="Pfam" id="PF10110">
    <property type="entry name" value="GPDPase_memb"/>
    <property type="match status" value="1"/>
</dbReference>